<dbReference type="RefSeq" id="WP_394822197.1">
    <property type="nucleotide sequence ID" value="NZ_CP089984.1"/>
</dbReference>
<dbReference type="EMBL" id="CP089984">
    <property type="protein sequence ID" value="WXB12575.1"/>
    <property type="molecule type" value="Genomic_DNA"/>
</dbReference>
<keyword evidence="1" id="KW-0812">Transmembrane</keyword>
<protein>
    <submittedName>
        <fullName evidence="2">DUF1772 domain-containing protein</fullName>
    </submittedName>
</protein>
<keyword evidence="1" id="KW-1133">Transmembrane helix</keyword>
<name>A0ABZ2LP99_9BACT</name>
<accession>A0ABZ2LP99</accession>
<keyword evidence="3" id="KW-1185">Reference proteome</keyword>
<feature type="transmembrane region" description="Helical" evidence="1">
    <location>
        <begin position="118"/>
        <end position="138"/>
    </location>
</feature>
<feature type="transmembrane region" description="Helical" evidence="1">
    <location>
        <begin position="68"/>
        <end position="89"/>
    </location>
</feature>
<feature type="transmembrane region" description="Helical" evidence="1">
    <location>
        <begin position="37"/>
        <end position="56"/>
    </location>
</feature>
<evidence type="ECO:0000313" key="3">
    <source>
        <dbReference type="Proteomes" id="UP001370348"/>
    </source>
</evidence>
<dbReference type="InterPro" id="IPR013901">
    <property type="entry name" value="Anthrone_oxy"/>
</dbReference>
<evidence type="ECO:0000313" key="2">
    <source>
        <dbReference type="EMBL" id="WXB12575.1"/>
    </source>
</evidence>
<evidence type="ECO:0000256" key="1">
    <source>
        <dbReference type="SAM" id="Phobius"/>
    </source>
</evidence>
<dbReference type="Proteomes" id="UP001370348">
    <property type="component" value="Chromosome"/>
</dbReference>
<proteinExistence type="predicted"/>
<keyword evidence="1" id="KW-0472">Membrane</keyword>
<organism evidence="2 3">
    <name type="scientific">Pendulispora albinea</name>
    <dbReference type="NCBI Taxonomy" id="2741071"/>
    <lineage>
        <taxon>Bacteria</taxon>
        <taxon>Pseudomonadati</taxon>
        <taxon>Myxococcota</taxon>
        <taxon>Myxococcia</taxon>
        <taxon>Myxococcales</taxon>
        <taxon>Sorangiineae</taxon>
        <taxon>Pendulisporaceae</taxon>
        <taxon>Pendulispora</taxon>
    </lineage>
</organism>
<gene>
    <name evidence="2" type="ORF">LZC94_32595</name>
</gene>
<sequence length="140" mass="14829">MAGVFFAFSTFVMAGLGSVQPARGIAAMQGINQQAPTAWFMTALFGTALLCTILGVRSGLHLGEAGAVYRVAGCAMYLVAIVLTIVYHVPRNGALAALDPASAEAATYWQYYLTNWTAWNHLRTIASFGAAILLTLGLNK</sequence>
<dbReference type="Pfam" id="PF08592">
    <property type="entry name" value="Anthrone_oxy"/>
    <property type="match status" value="1"/>
</dbReference>
<reference evidence="2 3" key="1">
    <citation type="submission" date="2021-12" db="EMBL/GenBank/DDBJ databases">
        <title>Discovery of the Pendulisporaceae a myxobacterial family with distinct sporulation behavior and unique specialized metabolism.</title>
        <authorList>
            <person name="Garcia R."/>
            <person name="Popoff A."/>
            <person name="Bader C.D."/>
            <person name="Loehr J."/>
            <person name="Walesch S."/>
            <person name="Walt C."/>
            <person name="Boldt J."/>
            <person name="Bunk B."/>
            <person name="Haeckl F.J.F.P.J."/>
            <person name="Gunesch A.P."/>
            <person name="Birkelbach J."/>
            <person name="Nuebel U."/>
            <person name="Pietschmann T."/>
            <person name="Bach T."/>
            <person name="Mueller R."/>
        </authorList>
    </citation>
    <scope>NUCLEOTIDE SEQUENCE [LARGE SCALE GENOMIC DNA]</scope>
    <source>
        <strain evidence="2 3">MSr11954</strain>
    </source>
</reference>